<sequence length="187" mass="20994">MKRKLTILILFCIIMCGCSNKNVTITSNENETDTTQVIETENKEVLIDQIFEIDKVFTGVSYKLGENNLASEKSTLKMKGTGKWNSTGDFSFQGNLEIDGKEYHLTYELDGSNLLSYSSPEGYARTYGDVYLDRDFTSVSVRILDIGWSNEDGNMLTYPCDTKAEALEIANELMKEQLISMGISSLK</sequence>
<reference evidence="2 3" key="1">
    <citation type="submission" date="2023-04" db="EMBL/GenBank/DDBJ databases">
        <title>Fusibacter bizertensis strain WBS, isolated from littoral bottom sediments of the Arctic seas - biochemical and genomic analysis.</title>
        <authorList>
            <person name="Brioukhanov A.L."/>
        </authorList>
    </citation>
    <scope>NUCLEOTIDE SEQUENCE [LARGE SCALE GENOMIC DNA]</scope>
    <source>
        <strain evidence="2 3">WBS</strain>
    </source>
</reference>
<dbReference type="EMBL" id="JARYZI010000001">
    <property type="protein sequence ID" value="MDH8676901.1"/>
    <property type="molecule type" value="Genomic_DNA"/>
</dbReference>
<gene>
    <name evidence="2" type="ORF">QE109_02015</name>
</gene>
<keyword evidence="3" id="KW-1185">Reference proteome</keyword>
<proteinExistence type="predicted"/>
<protein>
    <recommendedName>
        <fullName evidence="4">Lipoprotein</fullName>
    </recommendedName>
</protein>
<comment type="caution">
    <text evidence="2">The sequence shown here is derived from an EMBL/GenBank/DDBJ whole genome shotgun (WGS) entry which is preliminary data.</text>
</comment>
<dbReference type="PROSITE" id="PS51257">
    <property type="entry name" value="PROKAR_LIPOPROTEIN"/>
    <property type="match status" value="1"/>
</dbReference>
<evidence type="ECO:0000313" key="3">
    <source>
        <dbReference type="Proteomes" id="UP001158045"/>
    </source>
</evidence>
<feature type="signal peptide" evidence="1">
    <location>
        <begin position="1"/>
        <end position="21"/>
    </location>
</feature>
<evidence type="ECO:0000256" key="1">
    <source>
        <dbReference type="SAM" id="SignalP"/>
    </source>
</evidence>
<keyword evidence="1" id="KW-0732">Signal</keyword>
<dbReference type="RefSeq" id="WP_281092702.1">
    <property type="nucleotide sequence ID" value="NZ_JARYZI010000001.1"/>
</dbReference>
<evidence type="ECO:0000313" key="2">
    <source>
        <dbReference type="EMBL" id="MDH8676901.1"/>
    </source>
</evidence>
<dbReference type="Proteomes" id="UP001158045">
    <property type="component" value="Unassembled WGS sequence"/>
</dbReference>
<accession>A0ABT6N913</accession>
<evidence type="ECO:0008006" key="4">
    <source>
        <dbReference type="Google" id="ProtNLM"/>
    </source>
</evidence>
<organism evidence="2 3">
    <name type="scientific">Fusibacter bizertensis</name>
    <dbReference type="NCBI Taxonomy" id="1488331"/>
    <lineage>
        <taxon>Bacteria</taxon>
        <taxon>Bacillati</taxon>
        <taxon>Bacillota</taxon>
        <taxon>Clostridia</taxon>
        <taxon>Eubacteriales</taxon>
        <taxon>Eubacteriales Family XII. Incertae Sedis</taxon>
        <taxon>Fusibacter</taxon>
    </lineage>
</organism>
<name>A0ABT6N913_9FIRM</name>
<feature type="chain" id="PRO_5045722553" description="Lipoprotein" evidence="1">
    <location>
        <begin position="22"/>
        <end position="187"/>
    </location>
</feature>